<proteinExistence type="predicted"/>
<accession>A0A545VGG0</accession>
<evidence type="ECO:0000313" key="1">
    <source>
        <dbReference type="EMBL" id="TQW00807.1"/>
    </source>
</evidence>
<gene>
    <name evidence="1" type="ORF">IF1G_00738</name>
</gene>
<dbReference type="Proteomes" id="UP000315783">
    <property type="component" value="Unassembled WGS sequence"/>
</dbReference>
<dbReference type="EMBL" id="SPUK01000001">
    <property type="protein sequence ID" value="TQW00807.1"/>
    <property type="molecule type" value="Genomic_DNA"/>
</dbReference>
<organism evidence="1 2">
    <name type="scientific">Cordyceps javanica</name>
    <dbReference type="NCBI Taxonomy" id="43265"/>
    <lineage>
        <taxon>Eukaryota</taxon>
        <taxon>Fungi</taxon>
        <taxon>Dikarya</taxon>
        <taxon>Ascomycota</taxon>
        <taxon>Pezizomycotina</taxon>
        <taxon>Sordariomycetes</taxon>
        <taxon>Hypocreomycetidae</taxon>
        <taxon>Hypocreales</taxon>
        <taxon>Cordycipitaceae</taxon>
        <taxon>Cordyceps</taxon>
    </lineage>
</organism>
<sequence length="57" mass="5992">MSVAMSWHLPSSAGHVSLSGTQRDLRVGDFLAVSLVSTQVRAVCDTCTSASQAKVEL</sequence>
<reference evidence="1 2" key="1">
    <citation type="journal article" date="2019" name="Appl. Microbiol. Biotechnol.">
        <title>Genome sequence of Isaria javanica and comparative genome analysis insights into family S53 peptidase evolution in fungal entomopathogens.</title>
        <authorList>
            <person name="Lin R."/>
            <person name="Zhang X."/>
            <person name="Xin B."/>
            <person name="Zou M."/>
            <person name="Gao Y."/>
            <person name="Qin F."/>
            <person name="Hu Q."/>
            <person name="Xie B."/>
            <person name="Cheng X."/>
        </authorList>
    </citation>
    <scope>NUCLEOTIDE SEQUENCE [LARGE SCALE GENOMIC DNA]</scope>
    <source>
        <strain evidence="1 2">IJ1G</strain>
    </source>
</reference>
<name>A0A545VGG0_9HYPO</name>
<protein>
    <submittedName>
        <fullName evidence="1">Uncharacterized protein</fullName>
    </submittedName>
</protein>
<keyword evidence="2" id="KW-1185">Reference proteome</keyword>
<evidence type="ECO:0000313" key="2">
    <source>
        <dbReference type="Proteomes" id="UP000315783"/>
    </source>
</evidence>
<dbReference type="AlphaFoldDB" id="A0A545VGG0"/>
<comment type="caution">
    <text evidence="1">The sequence shown here is derived from an EMBL/GenBank/DDBJ whole genome shotgun (WGS) entry which is preliminary data.</text>
</comment>